<dbReference type="RefSeq" id="WP_150459704.1">
    <property type="nucleotide sequence ID" value="NZ_VYKK01000030.1"/>
</dbReference>
<dbReference type="Proteomes" id="UP000367750">
    <property type="component" value="Unassembled WGS sequence"/>
</dbReference>
<sequence>MTQQGDLISTYHTRYYILPETGVETEPEHAVDAASLYEVLPAAGSSGSAVQRRMRLNPFKPWLMFTGRSANRA</sequence>
<accession>A0A5J5FUM9</accession>
<reference evidence="1 2" key="1">
    <citation type="submission" date="2019-09" db="EMBL/GenBank/DDBJ databases">
        <title>Bacillus ochoae sp. nov., Paenibacillus whitsoniae sp. nov., Paenibacillus spiritus sp. nov. Isolated from the Mars Exploration Rover during spacecraft assembly.</title>
        <authorList>
            <person name="Seuylemezian A."/>
            <person name="Vaishampayan P."/>
        </authorList>
    </citation>
    <scope>NUCLEOTIDE SEQUENCE [LARGE SCALE GENOMIC DNA]</scope>
    <source>
        <strain evidence="1 2">MER_111</strain>
    </source>
</reference>
<keyword evidence="2" id="KW-1185">Reference proteome</keyword>
<dbReference type="OrthoDB" id="2644473at2"/>
<organism evidence="1 2">
    <name type="scientific">Paenibacillus spiritus</name>
    <dbReference type="NCBI Taxonomy" id="2496557"/>
    <lineage>
        <taxon>Bacteria</taxon>
        <taxon>Bacillati</taxon>
        <taxon>Bacillota</taxon>
        <taxon>Bacilli</taxon>
        <taxon>Bacillales</taxon>
        <taxon>Paenibacillaceae</taxon>
        <taxon>Paenibacillus</taxon>
    </lineage>
</organism>
<comment type="caution">
    <text evidence="1">The sequence shown here is derived from an EMBL/GenBank/DDBJ whole genome shotgun (WGS) entry which is preliminary data.</text>
</comment>
<protein>
    <submittedName>
        <fullName evidence="1">Uncharacterized protein</fullName>
    </submittedName>
</protein>
<dbReference type="EMBL" id="VYKK01000030">
    <property type="protein sequence ID" value="KAA8997239.1"/>
    <property type="molecule type" value="Genomic_DNA"/>
</dbReference>
<proteinExistence type="predicted"/>
<name>A0A5J5FUM9_9BACL</name>
<gene>
    <name evidence="1" type="ORF">F4V43_18290</name>
</gene>
<evidence type="ECO:0000313" key="1">
    <source>
        <dbReference type="EMBL" id="KAA8997239.1"/>
    </source>
</evidence>
<evidence type="ECO:0000313" key="2">
    <source>
        <dbReference type="Proteomes" id="UP000367750"/>
    </source>
</evidence>
<dbReference type="AlphaFoldDB" id="A0A5J5FUM9"/>